<dbReference type="EMBL" id="HG001531">
    <property type="protein sequence ID" value="CDF32655.1"/>
    <property type="molecule type" value="Genomic_DNA"/>
</dbReference>
<feature type="region of interest" description="Disordered" evidence="1">
    <location>
        <begin position="56"/>
        <end position="92"/>
    </location>
</feature>
<dbReference type="InterPro" id="IPR012674">
    <property type="entry name" value="Calycin"/>
</dbReference>
<dbReference type="Gene3D" id="2.40.128.20">
    <property type="match status" value="1"/>
</dbReference>
<name>R7Q5B8_CHOCR</name>
<organism evidence="2 3">
    <name type="scientific">Chondrus crispus</name>
    <name type="common">Carrageen Irish moss</name>
    <name type="synonym">Polymorpha crispa</name>
    <dbReference type="NCBI Taxonomy" id="2769"/>
    <lineage>
        <taxon>Eukaryota</taxon>
        <taxon>Rhodophyta</taxon>
        <taxon>Florideophyceae</taxon>
        <taxon>Rhodymeniophycidae</taxon>
        <taxon>Gigartinales</taxon>
        <taxon>Gigartinaceae</taxon>
        <taxon>Chondrus</taxon>
    </lineage>
</organism>
<dbReference type="Proteomes" id="UP000012073">
    <property type="component" value="Unassembled WGS sequence"/>
</dbReference>
<accession>R7Q5B8</accession>
<dbReference type="KEGG" id="ccp:CHC_T00001534001"/>
<dbReference type="AlphaFoldDB" id="R7Q5B8"/>
<evidence type="ECO:0000256" key="1">
    <source>
        <dbReference type="SAM" id="MobiDB-lite"/>
    </source>
</evidence>
<dbReference type="RefSeq" id="XP_005712426.1">
    <property type="nucleotide sequence ID" value="XM_005712369.1"/>
</dbReference>
<proteinExistence type="predicted"/>
<reference evidence="3" key="1">
    <citation type="journal article" date="2013" name="Proc. Natl. Acad. Sci. U.S.A.">
        <title>Genome structure and metabolic features in the red seaweed Chondrus crispus shed light on evolution of the Archaeplastida.</title>
        <authorList>
            <person name="Collen J."/>
            <person name="Porcel B."/>
            <person name="Carre W."/>
            <person name="Ball S.G."/>
            <person name="Chaparro C."/>
            <person name="Tonon T."/>
            <person name="Barbeyron T."/>
            <person name="Michel G."/>
            <person name="Noel B."/>
            <person name="Valentin K."/>
            <person name="Elias M."/>
            <person name="Artiguenave F."/>
            <person name="Arun A."/>
            <person name="Aury J.M."/>
            <person name="Barbosa-Neto J.F."/>
            <person name="Bothwell J.H."/>
            <person name="Bouget F.Y."/>
            <person name="Brillet L."/>
            <person name="Cabello-Hurtado F."/>
            <person name="Capella-Gutierrez S."/>
            <person name="Charrier B."/>
            <person name="Cladiere L."/>
            <person name="Cock J.M."/>
            <person name="Coelho S.M."/>
            <person name="Colleoni C."/>
            <person name="Czjzek M."/>
            <person name="Da Silva C."/>
            <person name="Delage L."/>
            <person name="Denoeud F."/>
            <person name="Deschamps P."/>
            <person name="Dittami S.M."/>
            <person name="Gabaldon T."/>
            <person name="Gachon C.M."/>
            <person name="Groisillier A."/>
            <person name="Herve C."/>
            <person name="Jabbari K."/>
            <person name="Katinka M."/>
            <person name="Kloareg B."/>
            <person name="Kowalczyk N."/>
            <person name="Labadie K."/>
            <person name="Leblanc C."/>
            <person name="Lopez P.J."/>
            <person name="McLachlan D.H."/>
            <person name="Meslet-Cladiere L."/>
            <person name="Moustafa A."/>
            <person name="Nehr Z."/>
            <person name="Nyvall Collen P."/>
            <person name="Panaud O."/>
            <person name="Partensky F."/>
            <person name="Poulain J."/>
            <person name="Rensing S.A."/>
            <person name="Rousvoal S."/>
            <person name="Samson G."/>
            <person name="Symeonidi A."/>
            <person name="Weissenbach J."/>
            <person name="Zambounis A."/>
            <person name="Wincker P."/>
            <person name="Boyen C."/>
        </authorList>
    </citation>
    <scope>NUCLEOTIDE SEQUENCE [LARGE SCALE GENOMIC DNA]</scope>
    <source>
        <strain evidence="3">cv. Stackhouse</strain>
    </source>
</reference>
<dbReference type="Gramene" id="CDF32655">
    <property type="protein sequence ID" value="CDF32655"/>
    <property type="gene ID" value="CHC_T00001534001"/>
</dbReference>
<evidence type="ECO:0000313" key="2">
    <source>
        <dbReference type="EMBL" id="CDF32655.1"/>
    </source>
</evidence>
<sequence>MLYDSARVLHAVLLLEEVRAGLFDTRAPLALTSLVGEWKGQCETFRHLAADSHPLGFAAKPSAKSPSRRAARHYSEEDLPPELKNPSSGPDGLLKTKTVVQFGWDPGAGTVRRATVLTDMQGNELGRSVVYGAIMPDQNGLFDVATFESNTENESVFVALPNACFVMAPAKRVRGITAVGELGCLITPGFRRRLVRIYGKSSVVSETLSSESLA</sequence>
<evidence type="ECO:0000313" key="3">
    <source>
        <dbReference type="Proteomes" id="UP000012073"/>
    </source>
</evidence>
<gene>
    <name evidence="2" type="ORF">CHC_T00001534001</name>
</gene>
<protein>
    <submittedName>
        <fullName evidence="2">Uncharacterized protein</fullName>
    </submittedName>
</protein>
<keyword evidence="3" id="KW-1185">Reference proteome</keyword>
<dbReference type="GeneID" id="17320136"/>